<dbReference type="CDD" id="cd03801">
    <property type="entry name" value="GT4_PimA-like"/>
    <property type="match status" value="1"/>
</dbReference>
<evidence type="ECO:0000313" key="3">
    <source>
        <dbReference type="Proteomes" id="UP000609172"/>
    </source>
</evidence>
<dbReference type="PANTHER" id="PTHR45947">
    <property type="entry name" value="SULFOQUINOVOSYL TRANSFERASE SQD2"/>
    <property type="match status" value="1"/>
</dbReference>
<evidence type="ECO:0000259" key="1">
    <source>
        <dbReference type="Pfam" id="PF00534"/>
    </source>
</evidence>
<dbReference type="Proteomes" id="UP000609172">
    <property type="component" value="Unassembled WGS sequence"/>
</dbReference>
<accession>A0A934PP13</accession>
<dbReference type="InterPro" id="IPR001296">
    <property type="entry name" value="Glyco_trans_1"/>
</dbReference>
<dbReference type="GO" id="GO:0016757">
    <property type="term" value="F:glycosyltransferase activity"/>
    <property type="evidence" value="ECO:0007669"/>
    <property type="project" value="InterPro"/>
</dbReference>
<dbReference type="Pfam" id="PF00534">
    <property type="entry name" value="Glycos_transf_1"/>
    <property type="match status" value="1"/>
</dbReference>
<comment type="caution">
    <text evidence="2">The sequence shown here is derived from an EMBL/GenBank/DDBJ whole genome shotgun (WGS) entry which is preliminary data.</text>
</comment>
<dbReference type="InterPro" id="IPR050194">
    <property type="entry name" value="Glycosyltransferase_grp1"/>
</dbReference>
<dbReference type="SUPFAM" id="SSF53756">
    <property type="entry name" value="UDP-Glycosyltransferase/glycogen phosphorylase"/>
    <property type="match status" value="1"/>
</dbReference>
<organism evidence="2 3">
    <name type="scientific">Flavobacterium agrisoli</name>
    <dbReference type="NCBI Taxonomy" id="2793066"/>
    <lineage>
        <taxon>Bacteria</taxon>
        <taxon>Pseudomonadati</taxon>
        <taxon>Bacteroidota</taxon>
        <taxon>Flavobacteriia</taxon>
        <taxon>Flavobacteriales</taxon>
        <taxon>Flavobacteriaceae</taxon>
        <taxon>Flavobacterium</taxon>
    </lineage>
</organism>
<evidence type="ECO:0000313" key="2">
    <source>
        <dbReference type="EMBL" id="MBK0370720.1"/>
    </source>
</evidence>
<feature type="domain" description="Glycosyl transferase family 1" evidence="1">
    <location>
        <begin position="161"/>
        <end position="309"/>
    </location>
</feature>
<sequence>MDYFFWEFNQKCNENGIGVDWFFPNYSNHGSYPELTIYSDESKSIENNFLHFVKNNNSDYTHVITHFVELCTPFFAEVKKFSHAKMIAVDHNPRPLNGYSFKKKINKRLKGILFSKYIDLFVGVSNYTINAILKDFGTHLKSKTITIYNGVIIDAILVQEKRNIAKPTFLVASHIRESKGIQDLIAAVNLLPSQIKSEIQIDIYGEGPYQRYLTEMIQRFQLESCFTFMGSSSELKSTYYKYDYLIHPSYEETFCYTVVEALAANIKVITTYEGGNVLGIIEHLENGFLFEAKKINQLSDLIKQVWDANLKIDKETRPFIENSFSLKKMVEKYLELVRE</sequence>
<dbReference type="EMBL" id="JAEHFV010000006">
    <property type="protein sequence ID" value="MBK0370720.1"/>
    <property type="molecule type" value="Genomic_DNA"/>
</dbReference>
<name>A0A934PP13_9FLAO</name>
<keyword evidence="3" id="KW-1185">Reference proteome</keyword>
<proteinExistence type="predicted"/>
<dbReference type="AlphaFoldDB" id="A0A934PP13"/>
<dbReference type="Gene3D" id="3.40.50.2000">
    <property type="entry name" value="Glycogen Phosphorylase B"/>
    <property type="match status" value="2"/>
</dbReference>
<protein>
    <submittedName>
        <fullName evidence="2">Glycosyltransferase family 4 protein</fullName>
    </submittedName>
</protein>
<dbReference type="PANTHER" id="PTHR45947:SF3">
    <property type="entry name" value="SULFOQUINOVOSYL TRANSFERASE SQD2"/>
    <property type="match status" value="1"/>
</dbReference>
<reference evidence="2" key="1">
    <citation type="submission" date="2020-12" db="EMBL/GenBank/DDBJ databases">
        <title>Bacterial novel species Flavobacterium sp. SE-1-e isolated from soil.</title>
        <authorList>
            <person name="Jung H.-Y."/>
        </authorList>
    </citation>
    <scope>NUCLEOTIDE SEQUENCE</scope>
    <source>
        <strain evidence="2">SE-1-e</strain>
    </source>
</reference>
<gene>
    <name evidence="2" type="ORF">I5M07_12865</name>
</gene>